<dbReference type="GO" id="GO:0006396">
    <property type="term" value="P:RNA processing"/>
    <property type="evidence" value="ECO:0007669"/>
    <property type="project" value="InterPro"/>
</dbReference>
<dbReference type="Gene3D" id="3.40.50.2000">
    <property type="entry name" value="Glycogen Phosphorylase B"/>
    <property type="match status" value="2"/>
</dbReference>
<evidence type="ECO:0000259" key="10">
    <source>
        <dbReference type="PROSITE" id="PS50507"/>
    </source>
</evidence>
<evidence type="ECO:0000256" key="6">
    <source>
        <dbReference type="ARBA" id="ARBA00022840"/>
    </source>
</evidence>
<evidence type="ECO:0000256" key="2">
    <source>
        <dbReference type="ARBA" id="ARBA00022679"/>
    </source>
</evidence>
<feature type="region of interest" description="Disordered" evidence="9">
    <location>
        <begin position="3651"/>
        <end position="3687"/>
    </location>
</feature>
<dbReference type="PROSITE" id="PS50507">
    <property type="entry name" value="RDRP_SSRNA_POS"/>
    <property type="match status" value="1"/>
</dbReference>
<dbReference type="GO" id="GO:0008174">
    <property type="term" value="F:mRNA methyltransferase activity"/>
    <property type="evidence" value="ECO:0007669"/>
    <property type="project" value="UniProtKB-UniRule"/>
</dbReference>
<dbReference type="PROSITE" id="PS51743">
    <property type="entry name" value="ALPHAVIRUS_MT"/>
    <property type="match status" value="1"/>
</dbReference>
<comment type="catalytic activity">
    <reaction evidence="8">
        <text>ATP + H2O = ADP + phosphate + H(+)</text>
        <dbReference type="Rhea" id="RHEA:13065"/>
        <dbReference type="ChEBI" id="CHEBI:15377"/>
        <dbReference type="ChEBI" id="CHEBI:15378"/>
        <dbReference type="ChEBI" id="CHEBI:30616"/>
        <dbReference type="ChEBI" id="CHEBI:43474"/>
        <dbReference type="ChEBI" id="CHEBI:456216"/>
        <dbReference type="EC" id="3.6.4.13"/>
    </reaction>
</comment>
<dbReference type="Gene3D" id="3.40.50.300">
    <property type="entry name" value="P-loop containing nucleotide triphosphate hydrolases"/>
    <property type="match status" value="2"/>
</dbReference>
<dbReference type="PANTHER" id="PTHR48050:SF13">
    <property type="entry name" value="STEROL 3-BETA-GLUCOSYLTRANSFERASE UGT80A2"/>
    <property type="match status" value="1"/>
</dbReference>
<dbReference type="InterPro" id="IPR002588">
    <property type="entry name" value="Alphavirus-like_MT_dom"/>
</dbReference>
<dbReference type="EMBL" id="KR080326">
    <property type="protein sequence ID" value="ALD49085.1"/>
    <property type="molecule type" value="Genomic_RNA"/>
</dbReference>
<evidence type="ECO:0000256" key="8">
    <source>
        <dbReference type="ARBA" id="ARBA00047984"/>
    </source>
</evidence>
<evidence type="ECO:0000256" key="4">
    <source>
        <dbReference type="ARBA" id="ARBA00022741"/>
    </source>
</evidence>
<dbReference type="Pfam" id="PF00978">
    <property type="entry name" value="RdRP_2"/>
    <property type="match status" value="1"/>
</dbReference>
<dbReference type="InterPro" id="IPR027417">
    <property type="entry name" value="P-loop_NTPase"/>
</dbReference>
<dbReference type="GO" id="GO:0005524">
    <property type="term" value="F:ATP binding"/>
    <property type="evidence" value="ECO:0007669"/>
    <property type="project" value="UniProtKB-KW"/>
</dbReference>
<feature type="compositionally biased region" description="Polar residues" evidence="9">
    <location>
        <begin position="3568"/>
        <end position="3586"/>
    </location>
</feature>
<dbReference type="InterPro" id="IPR007094">
    <property type="entry name" value="RNA-dir_pol_PSvirus"/>
</dbReference>
<name>A0A0M3SB60_9VIRU</name>
<dbReference type="GO" id="GO:0003724">
    <property type="term" value="F:RNA helicase activity"/>
    <property type="evidence" value="ECO:0007669"/>
    <property type="project" value="UniProtKB-EC"/>
</dbReference>
<dbReference type="GO" id="GO:0006351">
    <property type="term" value="P:DNA-templated transcription"/>
    <property type="evidence" value="ECO:0007669"/>
    <property type="project" value="InterPro"/>
</dbReference>
<evidence type="ECO:0000313" key="12">
    <source>
        <dbReference type="EMBL" id="ALD49085.1"/>
    </source>
</evidence>
<evidence type="ECO:0000259" key="11">
    <source>
        <dbReference type="PROSITE" id="PS51743"/>
    </source>
</evidence>
<dbReference type="SUPFAM" id="SSF52540">
    <property type="entry name" value="P-loop containing nucleoside triphosphate hydrolases"/>
    <property type="match status" value="1"/>
</dbReference>
<dbReference type="InterPro" id="IPR001788">
    <property type="entry name" value="RNA-dep_RNA_pol_alsuvir"/>
</dbReference>
<keyword evidence="7" id="KW-0693">Viral RNA replication</keyword>
<dbReference type="KEGG" id="vg:26040239"/>
<keyword evidence="4" id="KW-0547">Nucleotide-binding</keyword>
<evidence type="ECO:0000313" key="13">
    <source>
        <dbReference type="Proteomes" id="UP000242273"/>
    </source>
</evidence>
<dbReference type="GO" id="GO:0016787">
    <property type="term" value="F:hydrolase activity"/>
    <property type="evidence" value="ECO:0007669"/>
    <property type="project" value="UniProtKB-KW"/>
</dbReference>
<dbReference type="Proteomes" id="UP000242273">
    <property type="component" value="Segment"/>
</dbReference>
<dbReference type="InterPro" id="IPR043502">
    <property type="entry name" value="DNA/RNA_pol_sf"/>
</dbReference>
<accession>A0A0M3SB60</accession>
<evidence type="ECO:0000256" key="3">
    <source>
        <dbReference type="ARBA" id="ARBA00022695"/>
    </source>
</evidence>
<dbReference type="InterPro" id="IPR027351">
    <property type="entry name" value="(+)RNA_virus_helicase_core_dom"/>
</dbReference>
<feature type="compositionally biased region" description="Low complexity" evidence="9">
    <location>
        <begin position="3653"/>
        <end position="3672"/>
    </location>
</feature>
<dbReference type="GO" id="GO:0016556">
    <property type="term" value="P:mRNA modification"/>
    <property type="evidence" value="ECO:0007669"/>
    <property type="project" value="InterPro"/>
</dbReference>
<keyword evidence="2" id="KW-0808">Transferase</keyword>
<dbReference type="Pfam" id="PF01660">
    <property type="entry name" value="Vmethyltransf"/>
    <property type="match status" value="1"/>
</dbReference>
<keyword evidence="1" id="KW-0696">RNA-directed RNA polymerase</keyword>
<proteinExistence type="predicted"/>
<dbReference type="SUPFAM" id="SSF53756">
    <property type="entry name" value="UDP-Glycosyltransferase/glycogen phosphorylase"/>
    <property type="match status" value="1"/>
</dbReference>
<dbReference type="GO" id="GO:0003723">
    <property type="term" value="F:RNA binding"/>
    <property type="evidence" value="ECO:0007669"/>
    <property type="project" value="InterPro"/>
</dbReference>
<keyword evidence="5" id="KW-0378">Hydrolase</keyword>
<dbReference type="RefSeq" id="YP_009165596.1">
    <property type="nucleotide sequence ID" value="NC_027920.1"/>
</dbReference>
<dbReference type="GO" id="GO:0039694">
    <property type="term" value="P:viral RNA genome replication"/>
    <property type="evidence" value="ECO:0007669"/>
    <property type="project" value="InterPro"/>
</dbReference>
<organism evidence="12 13">
    <name type="scientific">Hot pepper alphaendornavirus</name>
    <dbReference type="NCBI Taxonomy" id="1711684"/>
    <lineage>
        <taxon>Viruses</taxon>
        <taxon>Riboviria</taxon>
        <taxon>Orthornavirae</taxon>
        <taxon>Kitrinoviricota</taxon>
        <taxon>Alsuviricetes</taxon>
        <taxon>Martellivirales</taxon>
        <taxon>Endornaviridae</taxon>
        <taxon>Alphaendornavirus</taxon>
        <taxon>Alphaendornavirus fucapsici</taxon>
    </lineage>
</organism>
<dbReference type="InterPro" id="IPR050426">
    <property type="entry name" value="Glycosyltransferase_28"/>
</dbReference>
<keyword evidence="13" id="KW-1185">Reference proteome</keyword>
<dbReference type="PANTHER" id="PTHR48050">
    <property type="entry name" value="STEROL 3-BETA-GLUCOSYLTRANSFERASE"/>
    <property type="match status" value="1"/>
</dbReference>
<evidence type="ECO:0000256" key="7">
    <source>
        <dbReference type="ARBA" id="ARBA00022953"/>
    </source>
</evidence>
<dbReference type="Pfam" id="PF01443">
    <property type="entry name" value="Viral_helicase1"/>
    <property type="match status" value="1"/>
</dbReference>
<evidence type="ECO:0000256" key="5">
    <source>
        <dbReference type="ARBA" id="ARBA00022801"/>
    </source>
</evidence>
<dbReference type="GeneID" id="26040239"/>
<evidence type="ECO:0000256" key="9">
    <source>
        <dbReference type="SAM" id="MobiDB-lite"/>
    </source>
</evidence>
<keyword evidence="6" id="KW-0067">ATP-binding</keyword>
<keyword evidence="3" id="KW-0548">Nucleotidyltransferase</keyword>
<evidence type="ECO:0000256" key="1">
    <source>
        <dbReference type="ARBA" id="ARBA00022484"/>
    </source>
</evidence>
<dbReference type="CDD" id="cd23255">
    <property type="entry name" value="Endornaviridae_RdRp"/>
    <property type="match status" value="1"/>
</dbReference>
<feature type="region of interest" description="Disordered" evidence="9">
    <location>
        <begin position="3560"/>
        <end position="3594"/>
    </location>
</feature>
<feature type="domain" description="RdRp catalytic" evidence="10">
    <location>
        <begin position="4625"/>
        <end position="4738"/>
    </location>
</feature>
<dbReference type="GO" id="GO:0003968">
    <property type="term" value="F:RNA-directed RNA polymerase activity"/>
    <property type="evidence" value="ECO:0007669"/>
    <property type="project" value="UniProtKB-KW"/>
</dbReference>
<feature type="domain" description="Alphavirus-like MT" evidence="11">
    <location>
        <begin position="349"/>
        <end position="519"/>
    </location>
</feature>
<sequence length="4884" mass="552188">MTTKLSRPFALQLLGGSRLPKTQTLHGCTGNSIPMKKINKKNDCSARKAFRRSKFKFKISKQKTICPAVMAHRLEEELEFVQFGPEECVPDLNKVDIRTIRNMMLLFEQEHCHVDVTEEDVKKYLQQSQLQSTEPFYGGPSKMYYANCRPMLLPPSKIDGTKTEAASSLLTGLIQKFGGSVINMVLLDCANNYSMTPHVYKIGSSYGYKAMELPNVEAAMTCACCGIVNLVWLLDETEGLTKSRCGVCLQPLLIDKMLPECIAWGMLEVVDITQLRVGAIELNNAEITLQLDGQPPLSAATLAKLIDQDLRNLRSVMSRAMSKTIYVPNGLTDYQKKELAIAVPAYKLLPMSGTPNPHAMLAAERRVCAVTMGDKLKRGKKILDIGTRANLTGNDSWHGMGPCLDWRDVERYHNKPLTENTCDHTVKECGCLDGEQPLSISVDAMYDIDPADVILLMNRTGTKQLFFCLSTAEVDFDRTNGKLAHGQGEWIRHEDKLVTVLRGDDRPYVNDWKLTKLWSTADLIQVGHNEISVQTVKVLGNHIIRVATLVPDGMDCLRTRQVGAQNLTHLDIVVPMIDVESWLNVLGPPKMCHKTMKLDLALYRALYSRNLTGGLSFEKLIEFGLGYAHAKYTTKTTTISHQHVTADDVRTHALLACAATRRKFAWVSSALKLNNNSNVFGLDPIEVTKLISVDLAGTLVIDLWQKMLPEGFIKNRIDDLVTQVTSWINDSFWDTLDSLSGQSKVFTPNVYVWPSTCDETVLNSERVCYHHQQWCDHPIALEDLCECCRLVTSLPNSSRCECCTVGTTSHACQHKCQGGHIMIGEAAAHKCKCCKLNALTDPCKCCASKITKHPDAQQPIGAQVYAEPQRDMAKKIQNYKYQGLNKVTSLPKHTQSVGATAGEVQELDVPQFEPTPTPSSIIGLWKAEREKRSIPTIMDGGTTSSPGYMAPSVRPTEDPTTNQSGEDVSIILPNDREFQKVVLELTGLTDFSYVSNLRFGYTESVASQLALPNEPNPEDRIGLSELKYFPMGMQQHHPDLLTPINTQSVGGDGLCAYYALEHGCGIKLSLEHMQSALNCKQQFSTLQIIKYGNMLGYNVAVLTEEAIITGKVDPTTDNFVCILHTFEAETGAPHWQPCNVVQTGDLESTPCYKGMFKQSTINKQLSLIPSDVQGTELNKELCKIVLQIIKRTVPKLSQLKFGRVEINMNTVNGVHMLSNNRLGRHDPGAGLFSFAVGEQDVGLVECLCHDSLPLHELDQLESPLNITTMYNCDINELRTSLMRNTVIQLRQTLIQAKGVEPRSEDAWVKVFALTHKIGKDTRLLMLQDTKIKSGDVISVDTMFGIQDRVVWKFNDGFQCLDWLPPTIGTQTIKIYINKRSFKSGLIKLMTLNRPHVKFDQFKELVMSSNCIIGPAGSGKSTMIATNWTDGTIAIAKTTSAVKNLQIKIGGPKNLVMSHEKYAFSCLPIHDLVIDECSMFTWFDLYFSLVDLPRSLTMYGDPHQISTIDTFMLGGERILDNITDYVISKHTLKTTYRYGASICALLSPIVGELSSKAKHDTKLVDLNLPLWDNDQLKKIVKEHDPDVILTHHNLTKQRLAGLCPNKRVETIHSFQSMEPNNVMVVQYNEGGNSKIFMDKRYAISAVTRAKLSMVWVSIEVSNKMTLLDKLRGTELDITGGGEPSEEKKQSETLQKRLLEALQSGVDEEAMAKPVFPEVGEGSKSVRSHVEYNLDQPETKLDNDKFVTMNDIDTILDNYNMSKQPLLIYDGWQDFVERWLNTLPKQARMVADERTGVVTISVLGVKLIIVVDKEREYYSLQVESPRWMFNVKNSVLYKYKAGLREEWVKHAFGKKYSEVLLLLRPAHRDWFKTVLQWEPHFSIVRVEPSNQPDDKGKRIAREVDSDGDEWEDALSEELVEETVTNIETTTLAQLEMNRLIQDRQLCKNYPALAELNYEQISTLLNPSSPMFYPMKSTSVLALVNATLPNVRLTTIIKEISGGFELTISTTAQIVAIITVTGHGLQLTVTGGELSKKVQESILELKIKSYNKVAPYAGVWQTERNLTDEQTQLIQQWYPWLTFMADAQEKFGGNELKALLNQDRFDVPGKLNGLLKSMREMHWMLKEEGVVTEDDMDYVCQICDDQCMHYGEEVKLESGSIALELHLSPTSTRILRLCSEWATLQYDIGGMFTLNIQGEKVKVAAFGGCSICSGLKFTCNNIELLRISPQRKVGNVRKIKINCVAYPVLLQSIMSAMHISVVELNAEIDNEPLYVDLLAEMDEALKCSWFELGMLLERISVAPQYLWKLLQTGESSSACTIFEHENEEILKELTLHAPNIEIPLKSSTPGHRSLRGRPIGVKYKGVNFVIMKLGDKFSCDNQLMAAKYAWTYVPTMIMVQRYFWMQLNRWPWVIAKLITLNGKLANVGLGHDFDMPINSLNLPLSYHEANNTAVNRFLVEKRGEAVLSTMKKTYHIVFVSKLQLQNYGPMLQRDCDGMPIEEQGCETIDQGFDMLTEQICLKYFYNGLSRGEVSQMITDYPYLSILTSSWANFCTPPDKKYAFRYHQNLADCNNMMEKMEHSYGIGKQNTDGSKEKDGNGKQDILECIELQHKEGRGPWFTNQADERVKIMSQNVLMGLVQCRLNPHELAELMKNGNKTCVHMIMPQMIERNNQLFGVASEDGYQFKFWYHNSSHLTIINRQLLTMFQTGQCVTTPHGTLVMHSANRILGHCMVKVLLLPNQAKLPKYVRPNMHDNQQKLVKFKMPEIKNFKQFITTGKAIEYKEVNMSLKLYRALSLRMLRPGTTIDDLLAYARTYSHTVAYTISSRSSQQPQFVTELMECCVCVYVESVKLNSAAARVMDIISSTEHPIDQLGKIKNTIWFALVKVLADCYKWLGLDTTVENLIELFTSVGKETVGNVIKNIEKLVVVRISKIDTADPIICYHDDIDQHEMGKITLDDTRRKVKQVLSTIKDSMSWGEEVRRNRVELVDNNEQHMRNPVSTSYLTSRLARRVGKDRDEELAKLVPEMSQQYNSSEMSTAVTRVIKNVARKLELRTQPNIVTCVGDDRWLSEESLIRKGKELMNDCFTLDDLRKEINEMRWMYPDECRTWENKLVIFSTIGSRGDIEPYIAWSQVIRELGAECKFLVPTDYVGYVNNFGFEALGLQVNSQDLITTCISAERSKWNPVKLYQVWKKMFELIENLFKFNHQQLMQFVNGADLVVETPFTHIGVQLAQKLKVPCLFATAYPWEQQAGMTTRADSMTIMEIIAGVAAFAPFKKHIQEWRQNMLQLHNERGIMVHGVGNPMVYLHPAKTKWWRTCKTSCCMGYANTMTDFIQEGDKELCILASEMKSIAVCFGSMTGKTRANLTSKLIDKLDSQFKMIVVDGSYPQPLNKPNVIVVREANYNMLFSCVDIVITHGGSGTTHNALRKDCVVFIEPHFGDQLAWMKSVRLLECGESVAKLLSMPIEQVMQKLPNWTRNAKIVGAQVRKEKFYVNLISNSTVLWHKAAEHTTNLLANIREPTQSLEVNTNNDVSMLKRAKLKWSDWETEATLTTRLLSKVQPEPQPCHQHSSGQPSTSSDKGNTPQGPRLQRPARKVYEYSYGGEQAGFDMPEQPSGIEVIERQELRTHLGIKAHGMGSQITRELPQLIAGANTNNNDKSTSDESSSSQPSNRANEPPTTIEDDQTTTDVEVVEIATANPEDEPQIELVTVEQDAQLTTTQSEETPEVHFPGFSIDVTDELTTKPGLILNMFDLKPSDDWGPPMEVISMNNVRAILEPKSQFECAKEVLTMAIMVQYELTEEKASHILQKCYQWLKIATTPRVEDMRAIICALDLTLGIKLPDGKLRFEHKGPTGETGFAVFITSGVSLGHCILKQVNILGSKPLNLQKCVQMELSRETQTELNELFKRYGGCGDWTQQNLPSLILSEDLAGQVWAELDTTYTREEFLYKLQGTNLVHTADRMDQPLTITKCRQSWSAVFCEEQIVPDRWYWVNDGGTWQGAIAVQLKRHKVLLVNSAEQSWGNKIVILRTDIRLGVMKPMQKKKPIHKKIIVPGDCKVTALNQSTLYESNLNYYGIALTGIQDDTCDLVAVYEYDNRAHHKYDDREFLTKMGPEKTIGSGFEMTAELWNKITNREMPLRHMIHKGKHKVALEFSNQAQRLTFTAVANSSELSYVVEGNCVYIAMHTLQPIKQQCLEEWATYMGASGGKVPHVDDVLTKYSQWTTLDKFLQEHGNDVNPKHVLGNVNVEHSQVRIMIQPGRSTTKLTNIVKVEMEYDPPALIHRNLCVTLEVMVNRKAGGVDEPEFWKFAGDFKQNSVSRWWDAVTVEKPKTKFDATRFTQINTEALISHGVTHSDFSGWSMPGGDTGDASNMPYVAVREWSNVVDNEIATVEIASYDIMSLWEDTDFSDWNEKFCPKNEAIVKSTIPATQLKVTNKYTMVQYPIYSRPVLTKAANQEFNAITGRLHNITTYRRQNYNVAKELQKFVFTYFDASKADILASFTQNKLTYSDAKVLDWLRDRPDSNKVAAELEVILQEGMQLHAINRLNVHLKLESLLKSEPANSLKQVKARALLWQCKGYCAIFSHIFKEAKVRLKQVLKPNIVYSDGLRADELSARVRLTTGVKYLLENDLAQQDKQTDHEIIRFEMALYKLLGVHEDVITLWHNSHFNWKYKSKSVRGEGDAMRLTGQATTALGNAITNMLVHRKLVNSLGNNLRLFLVLGDDGLMFSNANVDVSKLNNETKIKHNMMCKPHVSNTHGTFCCMIACITQEGNCSLGPDVVRLRRRFECPNGVSEITSDNALARAMSYYMMLGATPEVMGEIKTQNLPIQPMRWYDVDSIRSAVADKYNMSDEQVLNEERQLLKMLRERIYYKHEVLHWFEGM</sequence>
<protein>
    <submittedName>
        <fullName evidence="12">Polyprotein</fullName>
    </submittedName>
</protein>
<reference evidence="12 13" key="1">
    <citation type="journal article" date="2015" name="Arch. Virol.">
        <title>Complete genome sequence of a novel endornavirus isolated from hot pepper.</title>
        <authorList>
            <person name="Lim S."/>
            <person name="Kim K.H."/>
            <person name="Zhao F."/>
            <person name="Yoo R.H."/>
            <person name="Igori D."/>
            <person name="Lee S.H."/>
            <person name="Moon J.S."/>
        </authorList>
    </citation>
    <scope>NUCLEOTIDE SEQUENCE [LARGE SCALE GENOMIC DNA]</scope>
    <source>
        <strain evidence="12">CS</strain>
    </source>
</reference>
<dbReference type="SUPFAM" id="SSF56672">
    <property type="entry name" value="DNA/RNA polymerases"/>
    <property type="match status" value="1"/>
</dbReference>